<evidence type="ECO:0000313" key="4">
    <source>
        <dbReference type="Proteomes" id="UP000765509"/>
    </source>
</evidence>
<keyword evidence="2" id="KW-1133">Transmembrane helix</keyword>
<comment type="caution">
    <text evidence="3">The sequence shown here is derived from an EMBL/GenBank/DDBJ whole genome shotgun (WGS) entry which is preliminary data.</text>
</comment>
<organism evidence="3 4">
    <name type="scientific">Austropuccinia psidii MF-1</name>
    <dbReference type="NCBI Taxonomy" id="1389203"/>
    <lineage>
        <taxon>Eukaryota</taxon>
        <taxon>Fungi</taxon>
        <taxon>Dikarya</taxon>
        <taxon>Basidiomycota</taxon>
        <taxon>Pucciniomycotina</taxon>
        <taxon>Pucciniomycetes</taxon>
        <taxon>Pucciniales</taxon>
        <taxon>Sphaerophragmiaceae</taxon>
        <taxon>Austropuccinia</taxon>
    </lineage>
</organism>
<proteinExistence type="predicted"/>
<evidence type="ECO:0000313" key="3">
    <source>
        <dbReference type="EMBL" id="MBW0471428.1"/>
    </source>
</evidence>
<keyword evidence="2" id="KW-0472">Membrane</keyword>
<gene>
    <name evidence="3" type="ORF">O181_011143</name>
</gene>
<protein>
    <submittedName>
        <fullName evidence="3">Uncharacterized protein</fullName>
    </submittedName>
</protein>
<accession>A0A9Q3GL13</accession>
<sequence length="136" mass="14713">MGNWPYNVFITNCTLLVLYVLLALTPFHWPYPAFIGLIGQFPTSPTPRPLSLFLRLGSLLSIPVGYGSSSHHQGPWPNPSYEGGLGLKALFGPFRPPTASIACGPGDSYALFDPIPKRQKRAKGEAQQSQTTSGPT</sequence>
<keyword evidence="4" id="KW-1185">Reference proteome</keyword>
<dbReference type="Proteomes" id="UP000765509">
    <property type="component" value="Unassembled WGS sequence"/>
</dbReference>
<dbReference type="AlphaFoldDB" id="A0A9Q3GL13"/>
<feature type="compositionally biased region" description="Polar residues" evidence="1">
    <location>
        <begin position="126"/>
        <end position="136"/>
    </location>
</feature>
<feature type="region of interest" description="Disordered" evidence="1">
    <location>
        <begin position="112"/>
        <end position="136"/>
    </location>
</feature>
<feature type="transmembrane region" description="Helical" evidence="2">
    <location>
        <begin position="6"/>
        <end position="24"/>
    </location>
</feature>
<keyword evidence="2" id="KW-0812">Transmembrane</keyword>
<dbReference type="EMBL" id="AVOT02002758">
    <property type="protein sequence ID" value="MBW0471428.1"/>
    <property type="molecule type" value="Genomic_DNA"/>
</dbReference>
<reference evidence="3" key="1">
    <citation type="submission" date="2021-03" db="EMBL/GenBank/DDBJ databases">
        <title>Draft genome sequence of rust myrtle Austropuccinia psidii MF-1, a brazilian biotype.</title>
        <authorList>
            <person name="Quecine M.C."/>
            <person name="Pachon D.M.R."/>
            <person name="Bonatelli M.L."/>
            <person name="Correr F.H."/>
            <person name="Franceschini L.M."/>
            <person name="Leite T.F."/>
            <person name="Margarido G.R.A."/>
            <person name="Almeida C.A."/>
            <person name="Ferrarezi J.A."/>
            <person name="Labate C.A."/>
        </authorList>
    </citation>
    <scope>NUCLEOTIDE SEQUENCE</scope>
    <source>
        <strain evidence="3">MF-1</strain>
    </source>
</reference>
<evidence type="ECO:0000256" key="1">
    <source>
        <dbReference type="SAM" id="MobiDB-lite"/>
    </source>
</evidence>
<name>A0A9Q3GL13_9BASI</name>
<evidence type="ECO:0000256" key="2">
    <source>
        <dbReference type="SAM" id="Phobius"/>
    </source>
</evidence>